<keyword evidence="1" id="KW-1133">Transmembrane helix</keyword>
<keyword evidence="3" id="KW-1185">Reference proteome</keyword>
<protein>
    <submittedName>
        <fullName evidence="2">DUF1129 family protein</fullName>
    </submittedName>
</protein>
<organism evidence="2 3">
    <name type="scientific">Pontibacillus salicampi</name>
    <dbReference type="NCBI Taxonomy" id="1449801"/>
    <lineage>
        <taxon>Bacteria</taxon>
        <taxon>Bacillati</taxon>
        <taxon>Bacillota</taxon>
        <taxon>Bacilli</taxon>
        <taxon>Bacillales</taxon>
        <taxon>Bacillaceae</taxon>
        <taxon>Pontibacillus</taxon>
    </lineage>
</organism>
<dbReference type="Pfam" id="PF06570">
    <property type="entry name" value="DUF1129"/>
    <property type="match status" value="1"/>
</dbReference>
<dbReference type="PANTHER" id="PTHR41307">
    <property type="entry name" value="MEMBRANE PROTEIN-RELATED"/>
    <property type="match status" value="1"/>
</dbReference>
<feature type="transmembrane region" description="Helical" evidence="1">
    <location>
        <begin position="192"/>
        <end position="213"/>
    </location>
</feature>
<dbReference type="RefSeq" id="WP_377348246.1">
    <property type="nucleotide sequence ID" value="NZ_JBHLTP010000011.1"/>
</dbReference>
<evidence type="ECO:0000313" key="3">
    <source>
        <dbReference type="Proteomes" id="UP001589836"/>
    </source>
</evidence>
<keyword evidence="1" id="KW-0812">Transmembrane</keyword>
<dbReference type="EMBL" id="JBHLTP010000011">
    <property type="protein sequence ID" value="MFC0524353.1"/>
    <property type="molecule type" value="Genomic_DNA"/>
</dbReference>
<evidence type="ECO:0000313" key="2">
    <source>
        <dbReference type="EMBL" id="MFC0524353.1"/>
    </source>
</evidence>
<dbReference type="SUPFAM" id="SSF158560">
    <property type="entry name" value="BH3980-like"/>
    <property type="match status" value="1"/>
</dbReference>
<feature type="transmembrane region" description="Helical" evidence="1">
    <location>
        <begin position="133"/>
        <end position="155"/>
    </location>
</feature>
<sequence>MNAKELIKENNHKRKLLTENNEQYYEKMLIYIRTQLFLSEEQSEELLMELLEHLLEAQHHGKTAEEVFGDNPKAYARELVQQLPKETKSSLFIFIGFIFVQFIGWMALGHGGISVILGFFSDLGTTTIHLGSGAVQIIVDVIASILVIAFVLKLLRDSMFKKVSKWIEFIIIWMLLLFLFSIYIFSDKLIPAFGATFEVHGILFFIFGLIIIAGSKRFDTKFRLTK</sequence>
<dbReference type="Proteomes" id="UP001589836">
    <property type="component" value="Unassembled WGS sequence"/>
</dbReference>
<keyword evidence="1" id="KW-0472">Membrane</keyword>
<name>A0ABV6LQ21_9BACI</name>
<comment type="caution">
    <text evidence="2">The sequence shown here is derived from an EMBL/GenBank/DDBJ whole genome shotgun (WGS) entry which is preliminary data.</text>
</comment>
<reference evidence="2 3" key="1">
    <citation type="submission" date="2024-09" db="EMBL/GenBank/DDBJ databases">
        <authorList>
            <person name="Sun Q."/>
            <person name="Mori K."/>
        </authorList>
    </citation>
    <scope>NUCLEOTIDE SEQUENCE [LARGE SCALE GENOMIC DNA]</scope>
    <source>
        <strain evidence="2 3">NCAIM B.02529</strain>
    </source>
</reference>
<accession>A0ABV6LQ21</accession>
<dbReference type="Gene3D" id="1.10.1900.10">
    <property type="entry name" value="c-terminal domain of poly(a) binding protein"/>
    <property type="match status" value="1"/>
</dbReference>
<evidence type="ECO:0000256" key="1">
    <source>
        <dbReference type="SAM" id="Phobius"/>
    </source>
</evidence>
<feature type="transmembrane region" description="Helical" evidence="1">
    <location>
        <begin position="167"/>
        <end position="186"/>
    </location>
</feature>
<proteinExistence type="predicted"/>
<feature type="transmembrane region" description="Helical" evidence="1">
    <location>
        <begin position="91"/>
        <end position="121"/>
    </location>
</feature>
<dbReference type="InterPro" id="IPR009214">
    <property type="entry name" value="DUF1129"/>
</dbReference>
<dbReference type="PANTHER" id="PTHR41307:SF1">
    <property type="entry name" value="MEMBRANE PROTEIN"/>
    <property type="match status" value="1"/>
</dbReference>
<gene>
    <name evidence="2" type="ORF">ACFFGV_12330</name>
</gene>